<feature type="region of interest" description="Disordered" evidence="1">
    <location>
        <begin position="100"/>
        <end position="120"/>
    </location>
</feature>
<dbReference type="CDD" id="cd20336">
    <property type="entry name" value="Rcat_RBR"/>
    <property type="match status" value="1"/>
</dbReference>
<feature type="region of interest" description="Disordered" evidence="1">
    <location>
        <begin position="132"/>
        <end position="212"/>
    </location>
</feature>
<sequence length="212" mass="24387">MTCLRPWGCGHEFCWTCLADYSTILRDGNHRHNPDCTYYTGSRSSFSDQTSLSESYNAPEPHWTNSWVGLDNLPGRADAQTYRPPTPILARDIEVWSESIEGSSDSSTHASFESPPVPMPLRLRESWEDMTTLESNRPSDSDSWRGSTSSSSDGTDRWEEPPEDWSRRMSGVQATYAQARRPSYTETWWPPTPPRPSQAEDWDRDRRYGRVW</sequence>
<dbReference type="AlphaFoldDB" id="A0A8H3H3V1"/>
<dbReference type="Proteomes" id="UP000663831">
    <property type="component" value="Unassembled WGS sequence"/>
</dbReference>
<proteinExistence type="predicted"/>
<reference evidence="2" key="1">
    <citation type="submission" date="2021-01" db="EMBL/GenBank/DDBJ databases">
        <authorList>
            <person name="Kaushik A."/>
        </authorList>
    </citation>
    <scope>NUCLEOTIDE SEQUENCE</scope>
    <source>
        <strain evidence="2">AG3-1AP</strain>
    </source>
</reference>
<feature type="compositionally biased region" description="Basic and acidic residues" evidence="1">
    <location>
        <begin position="154"/>
        <end position="167"/>
    </location>
</feature>
<feature type="compositionally biased region" description="Low complexity" evidence="1">
    <location>
        <begin position="144"/>
        <end position="153"/>
    </location>
</feature>
<evidence type="ECO:0000313" key="2">
    <source>
        <dbReference type="EMBL" id="CAE6492635.1"/>
    </source>
</evidence>
<organism evidence="2 3">
    <name type="scientific">Rhizoctonia solani</name>
    <dbReference type="NCBI Taxonomy" id="456999"/>
    <lineage>
        <taxon>Eukaryota</taxon>
        <taxon>Fungi</taxon>
        <taxon>Dikarya</taxon>
        <taxon>Basidiomycota</taxon>
        <taxon>Agaricomycotina</taxon>
        <taxon>Agaricomycetes</taxon>
        <taxon>Cantharellales</taxon>
        <taxon>Ceratobasidiaceae</taxon>
        <taxon>Rhizoctonia</taxon>
    </lineage>
</organism>
<dbReference type="Gene3D" id="1.20.120.1750">
    <property type="match status" value="1"/>
</dbReference>
<accession>A0A8H3H3V1</accession>
<evidence type="ECO:0008006" key="4">
    <source>
        <dbReference type="Google" id="ProtNLM"/>
    </source>
</evidence>
<name>A0A8H3H3V1_9AGAM</name>
<feature type="compositionally biased region" description="Basic and acidic residues" evidence="1">
    <location>
        <begin position="201"/>
        <end position="212"/>
    </location>
</feature>
<protein>
    <recommendedName>
        <fullName evidence="4">RING-type domain-containing protein</fullName>
    </recommendedName>
</protein>
<dbReference type="EMBL" id="CAJMWV010004055">
    <property type="protein sequence ID" value="CAE6492635.1"/>
    <property type="molecule type" value="Genomic_DNA"/>
</dbReference>
<comment type="caution">
    <text evidence="2">The sequence shown here is derived from an EMBL/GenBank/DDBJ whole genome shotgun (WGS) entry which is preliminary data.</text>
</comment>
<evidence type="ECO:0000313" key="3">
    <source>
        <dbReference type="Proteomes" id="UP000663831"/>
    </source>
</evidence>
<dbReference type="SUPFAM" id="SSF57850">
    <property type="entry name" value="RING/U-box"/>
    <property type="match status" value="1"/>
</dbReference>
<gene>
    <name evidence="2" type="ORF">RDB_LOCUS110654</name>
</gene>
<evidence type="ECO:0000256" key="1">
    <source>
        <dbReference type="SAM" id="MobiDB-lite"/>
    </source>
</evidence>